<comment type="caution">
    <text evidence="3">The sequence shown here is derived from an EMBL/GenBank/DDBJ whole genome shotgun (WGS) entry which is preliminary data.</text>
</comment>
<dbReference type="InterPro" id="IPR029058">
    <property type="entry name" value="AB_hydrolase_fold"/>
</dbReference>
<keyword evidence="4" id="KW-1185">Reference proteome</keyword>
<accession>A0AAD1UIR9</accession>
<dbReference type="PRINTS" id="PR00111">
    <property type="entry name" value="ABHYDROLASE"/>
</dbReference>
<dbReference type="GO" id="GO:0006654">
    <property type="term" value="P:phosphatidic acid biosynthetic process"/>
    <property type="evidence" value="ECO:0007669"/>
    <property type="project" value="TreeGrafter"/>
</dbReference>
<reference evidence="3" key="1">
    <citation type="submission" date="2023-07" db="EMBL/GenBank/DDBJ databases">
        <authorList>
            <consortium name="AG Swart"/>
            <person name="Singh M."/>
            <person name="Singh A."/>
            <person name="Seah K."/>
            <person name="Emmerich C."/>
        </authorList>
    </citation>
    <scope>NUCLEOTIDE SEQUENCE</scope>
    <source>
        <strain evidence="3">DP1</strain>
    </source>
</reference>
<evidence type="ECO:0000313" key="4">
    <source>
        <dbReference type="Proteomes" id="UP001295684"/>
    </source>
</evidence>
<dbReference type="SUPFAM" id="SSF53474">
    <property type="entry name" value="alpha/beta-Hydrolases"/>
    <property type="match status" value="1"/>
</dbReference>
<dbReference type="Pfam" id="PF00561">
    <property type="entry name" value="Abhydrolase_1"/>
    <property type="match status" value="1"/>
</dbReference>
<dbReference type="GO" id="GO:0055088">
    <property type="term" value="P:lipid homeostasis"/>
    <property type="evidence" value="ECO:0007669"/>
    <property type="project" value="TreeGrafter"/>
</dbReference>
<organism evidence="3 4">
    <name type="scientific">Euplotes crassus</name>
    <dbReference type="NCBI Taxonomy" id="5936"/>
    <lineage>
        <taxon>Eukaryota</taxon>
        <taxon>Sar</taxon>
        <taxon>Alveolata</taxon>
        <taxon>Ciliophora</taxon>
        <taxon>Intramacronucleata</taxon>
        <taxon>Spirotrichea</taxon>
        <taxon>Hypotrichia</taxon>
        <taxon>Euplotida</taxon>
        <taxon>Euplotidae</taxon>
        <taxon>Moneuplotes</taxon>
    </lineage>
</organism>
<evidence type="ECO:0000313" key="3">
    <source>
        <dbReference type="EMBL" id="CAI2369497.1"/>
    </source>
</evidence>
<proteinExistence type="inferred from homology"/>
<dbReference type="PANTHER" id="PTHR42886">
    <property type="entry name" value="RE40534P-RELATED"/>
    <property type="match status" value="1"/>
</dbReference>
<dbReference type="AlphaFoldDB" id="A0AAD1UIR9"/>
<dbReference type="Gene3D" id="3.40.50.1820">
    <property type="entry name" value="alpha/beta hydrolase"/>
    <property type="match status" value="1"/>
</dbReference>
<dbReference type="PANTHER" id="PTHR42886:SF29">
    <property type="entry name" value="PUMMELIG, ISOFORM A"/>
    <property type="match status" value="1"/>
</dbReference>
<dbReference type="GO" id="GO:0052689">
    <property type="term" value="F:carboxylic ester hydrolase activity"/>
    <property type="evidence" value="ECO:0007669"/>
    <property type="project" value="TreeGrafter"/>
</dbReference>
<sequence length="403" mass="46942">MIKTSTLESKEFNFEFLEDYKDLERDLSSLVESEERLIQLSGLDPSDIKSYPVQIDYSRESSQENTQESGGFWGFFKSFFRCRQKSVIKEKSSVYLWTYEFGDPTKPTLVFLHGYIGASLLYFKGFNFLKQHFHVYMVDLLGMGRSSRLPFDCENYEDCEEWFNSSIHAWINAMSINKYVLLGHSLGAFIAAKYATKYPEGIIKLILLSCYSVEKTSDRDLEKYYENQNSEPFGPRMFSKALDFFLDQGYSPCGWMRYAGKKVSKMVLNQCLDVYKRMLKREEIDAIGDYLTNLIQLNGSSEYCVPIMFPTKSITKYALWHDLENLKKHNIELSFYYADDDWCNTDYNGNLVSDQLKEEGYRVYIIPKSNHQLMASNSQETCRSLFDDISNSEALSILNKSFK</sequence>
<dbReference type="EMBL" id="CAMPGE010010649">
    <property type="protein sequence ID" value="CAI2369497.1"/>
    <property type="molecule type" value="Genomic_DNA"/>
</dbReference>
<feature type="domain" description="AB hydrolase-1" evidence="2">
    <location>
        <begin position="107"/>
        <end position="210"/>
    </location>
</feature>
<evidence type="ECO:0000259" key="2">
    <source>
        <dbReference type="Pfam" id="PF00561"/>
    </source>
</evidence>
<evidence type="ECO:0000256" key="1">
    <source>
        <dbReference type="ARBA" id="ARBA00038097"/>
    </source>
</evidence>
<name>A0AAD1UIR9_EUPCR</name>
<dbReference type="Proteomes" id="UP001295684">
    <property type="component" value="Unassembled WGS sequence"/>
</dbReference>
<comment type="similarity">
    <text evidence="1">Belongs to the peptidase S33 family. ABHD4/ABHD5 subfamily.</text>
</comment>
<gene>
    <name evidence="3" type="ORF">ECRASSUSDP1_LOCUS10798</name>
</gene>
<dbReference type="GO" id="GO:0042171">
    <property type="term" value="F:lysophosphatidic acid acyltransferase activity"/>
    <property type="evidence" value="ECO:0007669"/>
    <property type="project" value="TreeGrafter"/>
</dbReference>
<dbReference type="InterPro" id="IPR000073">
    <property type="entry name" value="AB_hydrolase_1"/>
</dbReference>
<protein>
    <recommendedName>
        <fullName evidence="2">AB hydrolase-1 domain-containing protein</fullName>
    </recommendedName>
</protein>